<keyword evidence="2" id="KW-1185">Reference proteome</keyword>
<reference evidence="2" key="1">
    <citation type="journal article" date="2022" name="Mol. Ecol. Resour.">
        <title>The genomes of chicory, endive, great burdock and yacon provide insights into Asteraceae palaeo-polyploidization history and plant inulin production.</title>
        <authorList>
            <person name="Fan W."/>
            <person name="Wang S."/>
            <person name="Wang H."/>
            <person name="Wang A."/>
            <person name="Jiang F."/>
            <person name="Liu H."/>
            <person name="Zhao H."/>
            <person name="Xu D."/>
            <person name="Zhang Y."/>
        </authorList>
    </citation>
    <scope>NUCLEOTIDE SEQUENCE [LARGE SCALE GENOMIC DNA]</scope>
    <source>
        <strain evidence="2">cv. Punajuju</strain>
    </source>
</reference>
<comment type="caution">
    <text evidence="1">The sequence shown here is derived from an EMBL/GenBank/DDBJ whole genome shotgun (WGS) entry which is preliminary data.</text>
</comment>
<accession>A0ACB9GHW5</accession>
<organism evidence="1 2">
    <name type="scientific">Cichorium intybus</name>
    <name type="common">Chicory</name>
    <dbReference type="NCBI Taxonomy" id="13427"/>
    <lineage>
        <taxon>Eukaryota</taxon>
        <taxon>Viridiplantae</taxon>
        <taxon>Streptophyta</taxon>
        <taxon>Embryophyta</taxon>
        <taxon>Tracheophyta</taxon>
        <taxon>Spermatophyta</taxon>
        <taxon>Magnoliopsida</taxon>
        <taxon>eudicotyledons</taxon>
        <taxon>Gunneridae</taxon>
        <taxon>Pentapetalae</taxon>
        <taxon>asterids</taxon>
        <taxon>campanulids</taxon>
        <taxon>Asterales</taxon>
        <taxon>Asteraceae</taxon>
        <taxon>Cichorioideae</taxon>
        <taxon>Cichorieae</taxon>
        <taxon>Cichoriinae</taxon>
        <taxon>Cichorium</taxon>
    </lineage>
</organism>
<dbReference type="EMBL" id="CM042010">
    <property type="protein sequence ID" value="KAI3782591.1"/>
    <property type="molecule type" value="Genomic_DNA"/>
</dbReference>
<evidence type="ECO:0000313" key="1">
    <source>
        <dbReference type="EMBL" id="KAI3782591.1"/>
    </source>
</evidence>
<sequence>METHDHVRFKIGNYFYFPSLSFQRASGGFGSLIINPRSVIPIPFDNPVGDIIILIGNWYIRNHTALRHTLDAWRDLGMPDGVLINGKDHPSKDEWISTDDISSYLSYHHSTSGR</sequence>
<evidence type="ECO:0000313" key="2">
    <source>
        <dbReference type="Proteomes" id="UP001055811"/>
    </source>
</evidence>
<reference evidence="1 2" key="2">
    <citation type="journal article" date="2022" name="Mol. Ecol. Resour.">
        <title>The genomes of chicory, endive, great burdock and yacon provide insights into Asteraceae paleo-polyploidization history and plant inulin production.</title>
        <authorList>
            <person name="Fan W."/>
            <person name="Wang S."/>
            <person name="Wang H."/>
            <person name="Wang A."/>
            <person name="Jiang F."/>
            <person name="Liu H."/>
            <person name="Zhao H."/>
            <person name="Xu D."/>
            <person name="Zhang Y."/>
        </authorList>
    </citation>
    <scope>NUCLEOTIDE SEQUENCE [LARGE SCALE GENOMIC DNA]</scope>
    <source>
        <strain evidence="2">cv. Punajuju</strain>
        <tissue evidence="1">Leaves</tissue>
    </source>
</reference>
<protein>
    <submittedName>
        <fullName evidence="1">Uncharacterized protein</fullName>
    </submittedName>
</protein>
<proteinExistence type="predicted"/>
<gene>
    <name evidence="1" type="ORF">L2E82_12642</name>
</gene>
<dbReference type="Proteomes" id="UP001055811">
    <property type="component" value="Linkage Group LG02"/>
</dbReference>
<name>A0ACB9GHW5_CICIN</name>